<reference evidence="8 9" key="1">
    <citation type="submission" date="2023-07" db="EMBL/GenBank/DDBJ databases">
        <title>Sorghum-associated microbial communities from plants grown in Nebraska, USA.</title>
        <authorList>
            <person name="Schachtman D."/>
        </authorList>
    </citation>
    <scope>NUCLEOTIDE SEQUENCE [LARGE SCALE GENOMIC DNA]</scope>
    <source>
        <strain evidence="8 9">584</strain>
    </source>
</reference>
<evidence type="ECO:0000256" key="2">
    <source>
        <dbReference type="ARBA" id="ARBA00012682"/>
    </source>
</evidence>
<dbReference type="EMBL" id="JAVDPW010000007">
    <property type="protein sequence ID" value="MDR6291622.1"/>
    <property type="molecule type" value="Genomic_DNA"/>
</dbReference>
<dbReference type="Pfam" id="PF02777">
    <property type="entry name" value="Sod_Fe_C"/>
    <property type="match status" value="1"/>
</dbReference>
<dbReference type="InterPro" id="IPR036314">
    <property type="entry name" value="SOD_C_sf"/>
</dbReference>
<dbReference type="RefSeq" id="WP_309796999.1">
    <property type="nucleotide sequence ID" value="NZ_JAVDPW010000007.1"/>
</dbReference>
<dbReference type="EC" id="1.15.1.1" evidence="2 5"/>
<evidence type="ECO:0000259" key="6">
    <source>
        <dbReference type="Pfam" id="PF00081"/>
    </source>
</evidence>
<feature type="domain" description="Manganese/iron superoxide dismutase N-terminal" evidence="6">
    <location>
        <begin position="63"/>
        <end position="143"/>
    </location>
</feature>
<evidence type="ECO:0000313" key="9">
    <source>
        <dbReference type="Proteomes" id="UP001262410"/>
    </source>
</evidence>
<sequence>MNRREALILGGTAAFAAGTVLSRPAGAAVTTGGIPHALPRPITIGDRRLAAAASVNAPGPFVQPKLPFAESALAPTISAETVGLHYGKHHKAYFDTLNKLVPGTPYESMTLAEVVVKAATAKDTAIFNQAGQAWNHDLYWEQFTPGGPKAPQGQLAAAIADAFGDQAGLVKATTEAAGKVFGSGWVWLVADAGKLSLVGSSNADSPFAHGGQPLFGIDVWEHAYYLDYQNRRPDHVKAVLETIVNWSVVSDRLGA</sequence>
<dbReference type="SUPFAM" id="SSF46609">
    <property type="entry name" value="Fe,Mn superoxide dismutase (SOD), N-terminal domain"/>
    <property type="match status" value="1"/>
</dbReference>
<dbReference type="InterPro" id="IPR019833">
    <property type="entry name" value="Mn/Fe_SOD_BS"/>
</dbReference>
<comment type="similarity">
    <text evidence="1 5">Belongs to the iron/manganese superoxide dismutase family.</text>
</comment>
<protein>
    <recommendedName>
        <fullName evidence="2 5">Superoxide dismutase</fullName>
        <ecNumber evidence="2 5">1.15.1.1</ecNumber>
    </recommendedName>
</protein>
<proteinExistence type="inferred from homology"/>
<keyword evidence="4 5" id="KW-0560">Oxidoreductase</keyword>
<dbReference type="InterPro" id="IPR019831">
    <property type="entry name" value="Mn/Fe_SOD_N"/>
</dbReference>
<comment type="caution">
    <text evidence="8">The sequence shown here is derived from an EMBL/GenBank/DDBJ whole genome shotgun (WGS) entry which is preliminary data.</text>
</comment>
<dbReference type="PRINTS" id="PR01703">
    <property type="entry name" value="MNSODISMTASE"/>
</dbReference>
<dbReference type="Gene3D" id="3.55.40.20">
    <property type="entry name" value="Iron/manganese superoxide dismutase, C-terminal domain"/>
    <property type="match status" value="1"/>
</dbReference>
<dbReference type="Pfam" id="PF00081">
    <property type="entry name" value="Sod_Fe_N"/>
    <property type="match status" value="1"/>
</dbReference>
<name>A0ABU1JSN0_9PROT</name>
<keyword evidence="3 5" id="KW-0479">Metal-binding</keyword>
<evidence type="ECO:0000256" key="1">
    <source>
        <dbReference type="ARBA" id="ARBA00008714"/>
    </source>
</evidence>
<evidence type="ECO:0000313" key="8">
    <source>
        <dbReference type="EMBL" id="MDR6291622.1"/>
    </source>
</evidence>
<dbReference type="PROSITE" id="PS00088">
    <property type="entry name" value="SOD_MN"/>
    <property type="match status" value="1"/>
</dbReference>
<evidence type="ECO:0000256" key="3">
    <source>
        <dbReference type="ARBA" id="ARBA00022723"/>
    </source>
</evidence>
<comment type="catalytic activity">
    <reaction evidence="5">
        <text>2 superoxide + 2 H(+) = H2O2 + O2</text>
        <dbReference type="Rhea" id="RHEA:20696"/>
        <dbReference type="ChEBI" id="CHEBI:15378"/>
        <dbReference type="ChEBI" id="CHEBI:15379"/>
        <dbReference type="ChEBI" id="CHEBI:16240"/>
        <dbReference type="ChEBI" id="CHEBI:18421"/>
        <dbReference type="EC" id="1.15.1.1"/>
    </reaction>
</comment>
<accession>A0ABU1JSN0</accession>
<dbReference type="SUPFAM" id="SSF54719">
    <property type="entry name" value="Fe,Mn superoxide dismutase (SOD), C-terminal domain"/>
    <property type="match status" value="1"/>
</dbReference>
<dbReference type="InterPro" id="IPR001189">
    <property type="entry name" value="Mn/Fe_SOD"/>
</dbReference>
<evidence type="ECO:0000259" key="7">
    <source>
        <dbReference type="Pfam" id="PF02777"/>
    </source>
</evidence>
<dbReference type="InterPro" id="IPR036324">
    <property type="entry name" value="Mn/Fe_SOD_N_sf"/>
</dbReference>
<feature type="domain" description="Manganese/iron superoxide dismutase C-terminal" evidence="7">
    <location>
        <begin position="151"/>
        <end position="252"/>
    </location>
</feature>
<comment type="function">
    <text evidence="5">Destroys radicals which are normally produced within the cells and which are toxic to biological systems.</text>
</comment>
<gene>
    <name evidence="8" type="ORF">E9232_004156</name>
</gene>
<evidence type="ECO:0000256" key="5">
    <source>
        <dbReference type="RuleBase" id="RU000414"/>
    </source>
</evidence>
<evidence type="ECO:0000256" key="4">
    <source>
        <dbReference type="ARBA" id="ARBA00023002"/>
    </source>
</evidence>
<keyword evidence="9" id="KW-1185">Reference proteome</keyword>
<organism evidence="8 9">
    <name type="scientific">Inquilinus ginsengisoli</name>
    <dbReference type="NCBI Taxonomy" id="363840"/>
    <lineage>
        <taxon>Bacteria</taxon>
        <taxon>Pseudomonadati</taxon>
        <taxon>Pseudomonadota</taxon>
        <taxon>Alphaproteobacteria</taxon>
        <taxon>Rhodospirillales</taxon>
        <taxon>Rhodospirillaceae</taxon>
        <taxon>Inquilinus</taxon>
    </lineage>
</organism>
<dbReference type="PANTHER" id="PTHR42769">
    <property type="entry name" value="SUPEROXIDE DISMUTASE"/>
    <property type="match status" value="1"/>
</dbReference>
<dbReference type="GO" id="GO:0004784">
    <property type="term" value="F:superoxide dismutase activity"/>
    <property type="evidence" value="ECO:0007669"/>
    <property type="project" value="UniProtKB-EC"/>
</dbReference>
<dbReference type="PANTHER" id="PTHR42769:SF3">
    <property type="entry name" value="SUPEROXIDE DISMUTASE [FE] 2, CHLOROPLASTIC"/>
    <property type="match status" value="1"/>
</dbReference>
<dbReference type="Proteomes" id="UP001262410">
    <property type="component" value="Unassembled WGS sequence"/>
</dbReference>
<dbReference type="Gene3D" id="1.10.287.990">
    <property type="entry name" value="Fe,Mn superoxide dismutase (SOD) domain"/>
    <property type="match status" value="1"/>
</dbReference>
<dbReference type="InterPro" id="IPR019832">
    <property type="entry name" value="Mn/Fe_SOD_C"/>
</dbReference>